<accession>A0AAP0WUT3</accession>
<dbReference type="InterPro" id="IPR036404">
    <property type="entry name" value="Jacalin-like_lectin_dom_sf"/>
</dbReference>
<dbReference type="InterPro" id="IPR001229">
    <property type="entry name" value="Jacalin-like_lectin_dom"/>
</dbReference>
<dbReference type="PANTHER" id="PTHR47293:SF68">
    <property type="entry name" value="JACALIN-RELATED LECTIN 3"/>
    <property type="match status" value="1"/>
</dbReference>
<sequence>MQQQNDGGRPWDDGVFSGIEQIYLTRVEAICSIQIEYDRNEQFVWSVKHGGDGESTTTRIRLDYPHEVLIFICGYYGSINRDEGSKVIKSLTFYSSRGKYGPFGEEIGTFFTSTTTEGKVVGFHGRSSLYLDAIRVHKQHWLGNPTPVKSSLFKMFS</sequence>
<comment type="caution">
    <text evidence="4">The sequence shown here is derived from an EMBL/GenBank/DDBJ whole genome shotgun (WGS) entry which is preliminary data.</text>
</comment>
<dbReference type="InterPro" id="IPR033734">
    <property type="entry name" value="Jacalin-like_lectin_dom_plant"/>
</dbReference>
<evidence type="ECO:0000259" key="3">
    <source>
        <dbReference type="PROSITE" id="PS51752"/>
    </source>
</evidence>
<protein>
    <recommendedName>
        <fullName evidence="3">Jacalin-type lectin domain-containing protein</fullName>
    </recommendedName>
</protein>
<organism evidence="4 5">
    <name type="scientific">Liquidambar formosana</name>
    <name type="common">Formosan gum</name>
    <dbReference type="NCBI Taxonomy" id="63359"/>
    <lineage>
        <taxon>Eukaryota</taxon>
        <taxon>Viridiplantae</taxon>
        <taxon>Streptophyta</taxon>
        <taxon>Embryophyta</taxon>
        <taxon>Tracheophyta</taxon>
        <taxon>Spermatophyta</taxon>
        <taxon>Magnoliopsida</taxon>
        <taxon>eudicotyledons</taxon>
        <taxon>Gunneridae</taxon>
        <taxon>Pentapetalae</taxon>
        <taxon>Saxifragales</taxon>
        <taxon>Altingiaceae</taxon>
        <taxon>Liquidambar</taxon>
    </lineage>
</organism>
<dbReference type="Pfam" id="PF01419">
    <property type="entry name" value="Jacalin"/>
    <property type="match status" value="1"/>
</dbReference>
<evidence type="ECO:0000256" key="1">
    <source>
        <dbReference type="ARBA" id="ARBA00006568"/>
    </source>
</evidence>
<reference evidence="4 5" key="1">
    <citation type="journal article" date="2024" name="Plant J.">
        <title>Genome sequences and population genomics reveal climatic adaptation and genomic divergence between two closely related sweetgum species.</title>
        <authorList>
            <person name="Xu W.Q."/>
            <person name="Ren C.Q."/>
            <person name="Zhang X.Y."/>
            <person name="Comes H.P."/>
            <person name="Liu X.H."/>
            <person name="Li Y.G."/>
            <person name="Kettle C.J."/>
            <person name="Jalonen R."/>
            <person name="Gaisberger H."/>
            <person name="Ma Y.Z."/>
            <person name="Qiu Y.X."/>
        </authorList>
    </citation>
    <scope>NUCLEOTIDE SEQUENCE [LARGE SCALE GENOMIC DNA]</scope>
    <source>
        <strain evidence="4">Hangzhou</strain>
    </source>
</reference>
<keyword evidence="2" id="KW-0430">Lectin</keyword>
<dbReference type="PROSITE" id="PS51752">
    <property type="entry name" value="JACALIN_LECTIN"/>
    <property type="match status" value="1"/>
</dbReference>
<dbReference type="AlphaFoldDB" id="A0AAP0WUT3"/>
<comment type="similarity">
    <text evidence="1">Belongs to the jacalin lectin family.</text>
</comment>
<feature type="domain" description="Jacalin-type lectin" evidence="3">
    <location>
        <begin position="1"/>
        <end position="140"/>
    </location>
</feature>
<dbReference type="Gene3D" id="2.100.10.30">
    <property type="entry name" value="Jacalin-like lectin domain"/>
    <property type="match status" value="1"/>
</dbReference>
<dbReference type="CDD" id="cd09612">
    <property type="entry name" value="Jacalin"/>
    <property type="match status" value="1"/>
</dbReference>
<gene>
    <name evidence="4" type="ORF">L1049_013955</name>
</gene>
<dbReference type="FunFam" id="2.100.10.30:FF:000001">
    <property type="entry name" value="Jacalin-related lectin 33"/>
    <property type="match status" value="1"/>
</dbReference>
<keyword evidence="5" id="KW-1185">Reference proteome</keyword>
<name>A0AAP0WUT3_LIQFO</name>
<evidence type="ECO:0000313" key="4">
    <source>
        <dbReference type="EMBL" id="KAK9280267.1"/>
    </source>
</evidence>
<dbReference type="EMBL" id="JBBPBK010000008">
    <property type="protein sequence ID" value="KAK9280267.1"/>
    <property type="molecule type" value="Genomic_DNA"/>
</dbReference>
<evidence type="ECO:0000256" key="2">
    <source>
        <dbReference type="ARBA" id="ARBA00022734"/>
    </source>
</evidence>
<dbReference type="Proteomes" id="UP001415857">
    <property type="component" value="Unassembled WGS sequence"/>
</dbReference>
<dbReference type="PANTHER" id="PTHR47293">
    <property type="entry name" value="JACALIN-RELATED LECTIN 3"/>
    <property type="match status" value="1"/>
</dbReference>
<dbReference type="SUPFAM" id="SSF51101">
    <property type="entry name" value="Mannose-binding lectins"/>
    <property type="match status" value="1"/>
</dbReference>
<evidence type="ECO:0000313" key="5">
    <source>
        <dbReference type="Proteomes" id="UP001415857"/>
    </source>
</evidence>
<dbReference type="SMART" id="SM00915">
    <property type="entry name" value="Jacalin"/>
    <property type="match status" value="1"/>
</dbReference>
<dbReference type="GO" id="GO:0030246">
    <property type="term" value="F:carbohydrate binding"/>
    <property type="evidence" value="ECO:0007669"/>
    <property type="project" value="UniProtKB-KW"/>
</dbReference>
<proteinExistence type="inferred from homology"/>